<comment type="caution">
    <text evidence="2">The sequence shown here is derived from an EMBL/GenBank/DDBJ whole genome shotgun (WGS) entry which is preliminary data.</text>
</comment>
<dbReference type="InterPro" id="IPR007278">
    <property type="entry name" value="DUF397"/>
</dbReference>
<evidence type="ECO:0000313" key="3">
    <source>
        <dbReference type="Proteomes" id="UP000597989"/>
    </source>
</evidence>
<feature type="domain" description="DUF397" evidence="1">
    <location>
        <begin position="26"/>
        <end position="77"/>
    </location>
</feature>
<dbReference type="AlphaFoldDB" id="A0A917NJ69"/>
<dbReference type="Proteomes" id="UP000597989">
    <property type="component" value="Unassembled WGS sequence"/>
</dbReference>
<gene>
    <name evidence="2" type="ORF">GCM10011581_47990</name>
</gene>
<evidence type="ECO:0000313" key="2">
    <source>
        <dbReference type="EMBL" id="GGJ05294.1"/>
    </source>
</evidence>
<organism evidence="2 3">
    <name type="scientific">Saccharopolyspora thermophila</name>
    <dbReference type="NCBI Taxonomy" id="89367"/>
    <lineage>
        <taxon>Bacteria</taxon>
        <taxon>Bacillati</taxon>
        <taxon>Actinomycetota</taxon>
        <taxon>Actinomycetes</taxon>
        <taxon>Pseudonocardiales</taxon>
        <taxon>Pseudonocardiaceae</taxon>
        <taxon>Saccharopolyspora</taxon>
    </lineage>
</organism>
<protein>
    <recommendedName>
        <fullName evidence="1">DUF397 domain-containing protein</fullName>
    </recommendedName>
</protein>
<feature type="domain" description="DUF397" evidence="1">
    <location>
        <begin position="5"/>
        <end position="24"/>
    </location>
</feature>
<proteinExistence type="predicted"/>
<dbReference type="RefSeq" id="WP_188991489.1">
    <property type="nucleotide sequence ID" value="NZ_BMMT01000024.1"/>
</dbReference>
<dbReference type="Pfam" id="PF04149">
    <property type="entry name" value="DUF397"/>
    <property type="match status" value="2"/>
</dbReference>
<evidence type="ECO:0000259" key="1">
    <source>
        <dbReference type="Pfam" id="PF04149"/>
    </source>
</evidence>
<accession>A0A917NJ69</accession>
<name>A0A917NJ69_9PSEU</name>
<reference evidence="2 3" key="1">
    <citation type="journal article" date="2014" name="Int. J. Syst. Evol. Microbiol.">
        <title>Complete genome sequence of Corynebacterium casei LMG S-19264T (=DSM 44701T), isolated from a smear-ripened cheese.</title>
        <authorList>
            <consortium name="US DOE Joint Genome Institute (JGI-PGF)"/>
            <person name="Walter F."/>
            <person name="Albersmeier A."/>
            <person name="Kalinowski J."/>
            <person name="Ruckert C."/>
        </authorList>
    </citation>
    <scope>NUCLEOTIDE SEQUENCE [LARGE SCALE GENOMIC DNA]</scope>
    <source>
        <strain evidence="2 3">CGMCC 4.7206</strain>
    </source>
</reference>
<sequence length="83" mass="9043">MKPVGWRKSSYSGNQTNCVEVGRVTGWRTSSYSHPNGNCVEVGGLSGGAAVRDTKDRDGGYFTTTPAQWQAFIAAVKGDRFRR</sequence>
<dbReference type="EMBL" id="BMMT01000024">
    <property type="protein sequence ID" value="GGJ05294.1"/>
    <property type="molecule type" value="Genomic_DNA"/>
</dbReference>